<keyword evidence="4" id="KW-1185">Reference proteome</keyword>
<accession>A0A3D8Y4J5</accession>
<dbReference type="EMBL" id="QNUL01000039">
    <property type="protein sequence ID" value="REA56438.1"/>
    <property type="molecule type" value="Genomic_DNA"/>
</dbReference>
<dbReference type="RefSeq" id="WP_115834073.1">
    <property type="nucleotide sequence ID" value="NZ_QNUL01000039.1"/>
</dbReference>
<evidence type="ECO:0000259" key="2">
    <source>
        <dbReference type="Pfam" id="PF14028"/>
    </source>
</evidence>
<comment type="caution">
    <text evidence="3">The sequence shown here is derived from an EMBL/GenBank/DDBJ whole genome shotgun (WGS) entry which is preliminary data.</text>
</comment>
<evidence type="ECO:0000259" key="1">
    <source>
        <dbReference type="Pfam" id="PF04738"/>
    </source>
</evidence>
<reference evidence="3 4" key="1">
    <citation type="submission" date="2018-07" db="EMBL/GenBank/DDBJ databases">
        <title>Dyadobacter roseus sp. nov., isolated from rose rhizosphere soil.</title>
        <authorList>
            <person name="Chen L."/>
        </authorList>
    </citation>
    <scope>NUCLEOTIDE SEQUENCE [LARGE SCALE GENOMIC DNA]</scope>
    <source>
        <strain evidence="3 4">RS19</strain>
    </source>
</reference>
<organism evidence="3 4">
    <name type="scientific">Dyadobacter luteus</name>
    <dbReference type="NCBI Taxonomy" id="2259619"/>
    <lineage>
        <taxon>Bacteria</taxon>
        <taxon>Pseudomonadati</taxon>
        <taxon>Bacteroidota</taxon>
        <taxon>Cytophagia</taxon>
        <taxon>Cytophagales</taxon>
        <taxon>Spirosomataceae</taxon>
        <taxon>Dyadobacter</taxon>
    </lineage>
</organism>
<sequence>MKLTPDDFVVFRRALLPFETLQLFHQNVQSDPGSFFKNLRDFFSDPFLRRGLEICSPTFYAQCLPFLKGEPAPGEKKIAITLYKYLIRTCSRATPFGLFAGYFVSELTSSTAITFDQTDSVSLYHQLDGGVLQVLQDKLLSDAALVSKLNLITNSSVYQTANVIRLVTSKTENAKTDFQLTQAERNFLLESVLDVCTSGLPYQQVIGHLQDLGITRRQAKAYLTRLIDAQILLTSLQRNVIGPTYLDYLESHIVLKQTKYHKHLKKLQDYLSDLQLEKVQSTLQRITGPGKLPSQLVHTTARFTTKQNQLSYSSTEKIAHQLEKLLPLLNPKPNKDLDDFASRLHQRYGQRKVPLLTALDYDYGTGYGKLNDESSHILPLLDYLHRAPGPVKAKKPDKLQQLINELYSKVSSPRQMTVELTDEMIRKITPSPQVPSTSIPLMAMGRIHSENPASFDRQQFSFELSAFTTYAAWPLLARFCMGDDGLTTRIQSAESLRQKANDQVIFADIAHLPSPGASNILQRPDLTSYEITYMAGSVKNSDRIIRAQDLDVSSPDGKSLTLYSSKLRKQIQPVLYNAHHFGSGLPVYKFLCDLATRHITVFNWNWAHLSDAVFLPRLVRGNLILSKASWQISYEQLENVTLASEGQLVKIWKPICEKMGIPRYFTTGSEDQQLLIDSESELSLSLLMDLLKKNGRLRITEFLGGSGNGLLGSKANHYVNEIIIPLTCRCDDSSPQPKKERKIKPTLLQSERSFILTSQWLYVKIYCSSRLSDKLIGYLLRNLCQKMLQQGLIDKWFFVRYQDPSPHLRFRFHSNQKDFWIPLLKELHQLLAVKLADGTVQSISTDTYQREIERYQPPYDQIESFFYIDSMAVSQCLTGPAPDADLRWLLALLGTDLLLDDLALSIEQKLLLVSQASKHLAAEFDQPVKLIASMNLHYRSHSQKISQTLKSRQLLGEPFASKIFQERSKHIRILLKNPGVKKSQFTANAPDLVHMFLNRWFYTHQREQELVCYHYLKKYYTTTMKTYLKGKNIPKSSSK</sequence>
<dbReference type="OrthoDB" id="1273722at2"/>
<dbReference type="AlphaFoldDB" id="A0A3D8Y4J5"/>
<dbReference type="InterPro" id="IPR006827">
    <property type="entry name" value="Lant_deHydtase_N"/>
</dbReference>
<dbReference type="InterPro" id="IPR023809">
    <property type="entry name" value="Thiopep_bacteriocin_synth_dom"/>
</dbReference>
<dbReference type="Pfam" id="PF14028">
    <property type="entry name" value="Lant_dehydr_C"/>
    <property type="match status" value="1"/>
</dbReference>
<protein>
    <recommendedName>
        <fullName evidence="5">Lantibiotic dehydratase</fullName>
    </recommendedName>
</protein>
<evidence type="ECO:0008006" key="5">
    <source>
        <dbReference type="Google" id="ProtNLM"/>
    </source>
</evidence>
<gene>
    <name evidence="3" type="ORF">DSL64_26960</name>
</gene>
<dbReference type="Pfam" id="PF04738">
    <property type="entry name" value="Lant_dehydr_N"/>
    <property type="match status" value="1"/>
</dbReference>
<evidence type="ECO:0000313" key="3">
    <source>
        <dbReference type="EMBL" id="REA56438.1"/>
    </source>
</evidence>
<proteinExistence type="predicted"/>
<evidence type="ECO:0000313" key="4">
    <source>
        <dbReference type="Proteomes" id="UP000256373"/>
    </source>
</evidence>
<feature type="domain" description="Thiopeptide-type bacteriocin biosynthesis" evidence="2">
    <location>
        <begin position="760"/>
        <end position="1020"/>
    </location>
</feature>
<name>A0A3D8Y4J5_9BACT</name>
<dbReference type="Proteomes" id="UP000256373">
    <property type="component" value="Unassembled WGS sequence"/>
</dbReference>
<feature type="domain" description="Lantibiotic dehydratase N-terminal" evidence="1">
    <location>
        <begin position="45"/>
        <end position="687"/>
    </location>
</feature>
<dbReference type="NCBIfam" id="TIGR03891">
    <property type="entry name" value="thiopep_ocin"/>
    <property type="match status" value="1"/>
</dbReference>